<dbReference type="Proteomes" id="UP000239650">
    <property type="component" value="Unassembled WGS sequence"/>
</dbReference>
<dbReference type="GO" id="GO:0006811">
    <property type="term" value="P:monoatomic ion transport"/>
    <property type="evidence" value="ECO:0007669"/>
    <property type="project" value="UniProtKB-KW"/>
</dbReference>
<keyword evidence="10" id="KW-0406">Ion transport</keyword>
<organism evidence="14 16">
    <name type="scientific">Latilactobacillus sakei</name>
    <name type="common">Lactobacillus sakei</name>
    <dbReference type="NCBI Taxonomy" id="1599"/>
    <lineage>
        <taxon>Bacteria</taxon>
        <taxon>Bacillati</taxon>
        <taxon>Bacillota</taxon>
        <taxon>Bacilli</taxon>
        <taxon>Lactobacillales</taxon>
        <taxon>Lactobacillaceae</taxon>
        <taxon>Latilactobacillus</taxon>
    </lineage>
</organism>
<sequence length="455" mass="49265">MHDLTKGNPLKLIIMFTGPLLIGNIFQQLYSVIDTLIVGRTIGVNALAAVGSTGGLNMLIIGFCTGTTAGLSIMTAQRYGAQDYKGVKRSFATSIVISAVITLILTVISVIFARHILVIMKTPASIIVDAQKFITIIFAGIFASMAFNLLSNIIRALGDSRTPLFFLVIGVIVNILFDFIFILGLHMGVEGAGYATVSAQIIAAILCLVYIYRRIPILVLRRKDFKITKKDITDHLKVGLPMGFQSSIIAIGSIVLQIMLNTLGASAVAAYTAAGKIDQLATQVGNSFGIALATYAAQNYGAREYGRISKGVRQTLTVSIIFSLVMGALIIIFGRPLVNLFIGDQQPQVTALAQIYFRFNSSSYFILAILFAIRYTLQGLGQSFIPTLAGIAELFMRIFAGIILVRMLGFTGASMANPLAWIGSCLVLLSSYFKTMQQLKRRAAKQTLEKESQDV</sequence>
<dbReference type="Pfam" id="PF01554">
    <property type="entry name" value="MatE"/>
    <property type="match status" value="2"/>
</dbReference>
<dbReference type="SMR" id="A0A094YU20"/>
<evidence type="ECO:0000256" key="1">
    <source>
        <dbReference type="ARBA" id="ARBA00003408"/>
    </source>
</evidence>
<keyword evidence="5" id="KW-0813">Transport</keyword>
<dbReference type="NCBIfam" id="TIGR00797">
    <property type="entry name" value="matE"/>
    <property type="match status" value="1"/>
</dbReference>
<feature type="transmembrane region" description="Helical" evidence="13">
    <location>
        <begin position="384"/>
        <end position="409"/>
    </location>
</feature>
<gene>
    <name evidence="14" type="primary">mepA_2</name>
    <name evidence="14" type="ORF">LAS9267_01560</name>
    <name evidence="15" type="ORF">QBD03_01865</name>
</gene>
<proteinExistence type="inferred from homology"/>
<dbReference type="CDD" id="cd13138">
    <property type="entry name" value="MATE_yoeA_like"/>
    <property type="match status" value="1"/>
</dbReference>
<dbReference type="Proteomes" id="UP001179858">
    <property type="component" value="Chromosome"/>
</dbReference>
<dbReference type="PANTHER" id="PTHR43298:SF2">
    <property type="entry name" value="FMN_FAD EXPORTER YEEO-RELATED"/>
    <property type="match status" value="1"/>
</dbReference>
<name>A0A094YU20_LATSK</name>
<dbReference type="GO" id="GO:0042910">
    <property type="term" value="F:xenobiotic transmembrane transporter activity"/>
    <property type="evidence" value="ECO:0007669"/>
    <property type="project" value="InterPro"/>
</dbReference>
<protein>
    <recommendedName>
        <fullName evidence="4">Probable multidrug resistance protein NorM</fullName>
    </recommendedName>
    <alternativeName>
        <fullName evidence="12">Multidrug-efflux transporter</fullName>
    </alternativeName>
</protein>
<evidence type="ECO:0000256" key="3">
    <source>
        <dbReference type="ARBA" id="ARBA00010199"/>
    </source>
</evidence>
<keyword evidence="6" id="KW-0050">Antiport</keyword>
<dbReference type="EMBL" id="OKRC01000007">
    <property type="protein sequence ID" value="SPE21871.1"/>
    <property type="molecule type" value="Genomic_DNA"/>
</dbReference>
<dbReference type="GO" id="GO:0005886">
    <property type="term" value="C:plasma membrane"/>
    <property type="evidence" value="ECO:0007669"/>
    <property type="project" value="UniProtKB-SubCell"/>
</dbReference>
<evidence type="ECO:0000256" key="6">
    <source>
        <dbReference type="ARBA" id="ARBA00022449"/>
    </source>
</evidence>
<evidence type="ECO:0000256" key="10">
    <source>
        <dbReference type="ARBA" id="ARBA00023065"/>
    </source>
</evidence>
<evidence type="ECO:0000256" key="13">
    <source>
        <dbReference type="SAM" id="Phobius"/>
    </source>
</evidence>
<evidence type="ECO:0000256" key="4">
    <source>
        <dbReference type="ARBA" id="ARBA00020268"/>
    </source>
</evidence>
<dbReference type="GeneID" id="57133158"/>
<comment type="subcellular location">
    <subcellularLocation>
        <location evidence="2">Cell membrane</location>
        <topology evidence="2">Multi-pass membrane protein</topology>
    </subcellularLocation>
</comment>
<comment type="function">
    <text evidence="1">Multidrug efflux pump.</text>
</comment>
<accession>A0A094YU20</accession>
<comment type="similarity">
    <text evidence="3">Belongs to the multi antimicrobial extrusion (MATE) (TC 2.A.66.1) family.</text>
</comment>
<evidence type="ECO:0000256" key="9">
    <source>
        <dbReference type="ARBA" id="ARBA00022989"/>
    </source>
</evidence>
<evidence type="ECO:0000256" key="5">
    <source>
        <dbReference type="ARBA" id="ARBA00022448"/>
    </source>
</evidence>
<dbReference type="AlphaFoldDB" id="A0A094YU20"/>
<dbReference type="InterPro" id="IPR002528">
    <property type="entry name" value="MATE_fam"/>
</dbReference>
<keyword evidence="11 13" id="KW-0472">Membrane</keyword>
<dbReference type="PIRSF" id="PIRSF006603">
    <property type="entry name" value="DinF"/>
    <property type="match status" value="1"/>
</dbReference>
<feature type="transmembrane region" description="Helical" evidence="13">
    <location>
        <begin position="191"/>
        <end position="212"/>
    </location>
</feature>
<feature type="transmembrane region" description="Helical" evidence="13">
    <location>
        <begin position="355"/>
        <end position="377"/>
    </location>
</feature>
<keyword evidence="7" id="KW-1003">Cell membrane</keyword>
<keyword evidence="8 13" id="KW-0812">Transmembrane</keyword>
<dbReference type="InterPro" id="IPR050222">
    <property type="entry name" value="MATE_MdtK"/>
</dbReference>
<feature type="transmembrane region" description="Helical" evidence="13">
    <location>
        <begin position="163"/>
        <end position="185"/>
    </location>
</feature>
<evidence type="ECO:0000313" key="15">
    <source>
        <dbReference type="EMBL" id="WGI19512.1"/>
    </source>
</evidence>
<dbReference type="EMBL" id="CP122959">
    <property type="protein sequence ID" value="WGI19512.1"/>
    <property type="molecule type" value="Genomic_DNA"/>
</dbReference>
<dbReference type="GO" id="GO:0015297">
    <property type="term" value="F:antiporter activity"/>
    <property type="evidence" value="ECO:0007669"/>
    <property type="project" value="UniProtKB-KW"/>
</dbReference>
<reference evidence="14 16" key="1">
    <citation type="submission" date="2018-02" db="EMBL/GenBank/DDBJ databases">
        <authorList>
            <person name="Rodrigo-Torres L."/>
            <person name="Arahal R. D."/>
            <person name="Lucena T."/>
        </authorList>
    </citation>
    <scope>NUCLEOTIDE SEQUENCE [LARGE SCALE GENOMIC DNA]</scope>
    <source>
        <strain evidence="14 16">CECT 9267</strain>
    </source>
</reference>
<evidence type="ECO:0000256" key="11">
    <source>
        <dbReference type="ARBA" id="ARBA00023136"/>
    </source>
</evidence>
<feature type="transmembrane region" description="Helical" evidence="13">
    <location>
        <begin position="12"/>
        <end position="30"/>
    </location>
</feature>
<feature type="transmembrane region" description="Helical" evidence="13">
    <location>
        <begin position="91"/>
        <end position="113"/>
    </location>
</feature>
<evidence type="ECO:0000313" key="14">
    <source>
        <dbReference type="EMBL" id="SPE21871.1"/>
    </source>
</evidence>
<evidence type="ECO:0000256" key="2">
    <source>
        <dbReference type="ARBA" id="ARBA00004651"/>
    </source>
</evidence>
<feature type="transmembrane region" description="Helical" evidence="13">
    <location>
        <begin position="415"/>
        <end position="433"/>
    </location>
</feature>
<feature type="transmembrane region" description="Helical" evidence="13">
    <location>
        <begin position="316"/>
        <end position="335"/>
    </location>
</feature>
<evidence type="ECO:0000256" key="12">
    <source>
        <dbReference type="ARBA" id="ARBA00031636"/>
    </source>
</evidence>
<feature type="transmembrane region" description="Helical" evidence="13">
    <location>
        <begin position="42"/>
        <end position="71"/>
    </location>
</feature>
<reference evidence="15" key="2">
    <citation type="submission" date="2023-04" db="EMBL/GenBank/DDBJ databases">
        <title>Novel strain of Lactilactobacillus sakei and use thereof.</title>
        <authorList>
            <person name="Kim S.Y."/>
        </authorList>
    </citation>
    <scope>NUCLEOTIDE SEQUENCE</scope>
    <source>
        <strain evidence="15">HUP1</strain>
    </source>
</reference>
<evidence type="ECO:0000256" key="8">
    <source>
        <dbReference type="ARBA" id="ARBA00022692"/>
    </source>
</evidence>
<evidence type="ECO:0000256" key="7">
    <source>
        <dbReference type="ARBA" id="ARBA00022475"/>
    </source>
</evidence>
<feature type="transmembrane region" description="Helical" evidence="13">
    <location>
        <begin position="133"/>
        <end position="151"/>
    </location>
</feature>
<dbReference type="RefSeq" id="WP_016264611.1">
    <property type="nucleotide sequence ID" value="NZ_BJLN01000004.1"/>
</dbReference>
<keyword evidence="9 13" id="KW-1133">Transmembrane helix</keyword>
<dbReference type="InterPro" id="IPR048279">
    <property type="entry name" value="MdtK-like"/>
</dbReference>
<dbReference type="PANTHER" id="PTHR43298">
    <property type="entry name" value="MULTIDRUG RESISTANCE PROTEIN NORM-RELATED"/>
    <property type="match status" value="1"/>
</dbReference>
<evidence type="ECO:0000313" key="16">
    <source>
        <dbReference type="Proteomes" id="UP000239650"/>
    </source>
</evidence>